<keyword evidence="2" id="KW-0732">Signal</keyword>
<evidence type="ECO:0000313" key="3">
    <source>
        <dbReference type="EMBL" id="EHK21997.1"/>
    </source>
</evidence>
<dbReference type="eggNOG" id="ENOG502QVJ3">
    <property type="taxonomic scope" value="Eukaryota"/>
</dbReference>
<feature type="compositionally biased region" description="Low complexity" evidence="1">
    <location>
        <begin position="148"/>
        <end position="167"/>
    </location>
</feature>
<name>G9MU91_HYPVG</name>
<dbReference type="STRING" id="413071.G9MU91"/>
<organism evidence="3 4">
    <name type="scientific">Hypocrea virens (strain Gv29-8 / FGSC 10586)</name>
    <name type="common">Gliocladium virens</name>
    <name type="synonym">Trichoderma virens</name>
    <dbReference type="NCBI Taxonomy" id="413071"/>
    <lineage>
        <taxon>Eukaryota</taxon>
        <taxon>Fungi</taxon>
        <taxon>Dikarya</taxon>
        <taxon>Ascomycota</taxon>
        <taxon>Pezizomycotina</taxon>
        <taxon>Sordariomycetes</taxon>
        <taxon>Hypocreomycetidae</taxon>
        <taxon>Hypocreales</taxon>
        <taxon>Hypocreaceae</taxon>
        <taxon>Trichoderma</taxon>
    </lineage>
</organism>
<dbReference type="Proteomes" id="UP000007115">
    <property type="component" value="Unassembled WGS sequence"/>
</dbReference>
<dbReference type="HOGENOM" id="CLU_598589_0_0_1"/>
<evidence type="ECO:0000313" key="4">
    <source>
        <dbReference type="Proteomes" id="UP000007115"/>
    </source>
</evidence>
<comment type="caution">
    <text evidence="3">The sequence shown here is derived from an EMBL/GenBank/DDBJ whole genome shotgun (WGS) entry which is preliminary data.</text>
</comment>
<dbReference type="OrthoDB" id="5153291at2759"/>
<evidence type="ECO:0000256" key="2">
    <source>
        <dbReference type="SAM" id="SignalP"/>
    </source>
</evidence>
<dbReference type="AlphaFoldDB" id="G9MU91"/>
<feature type="compositionally biased region" description="Basic and acidic residues" evidence="1">
    <location>
        <begin position="215"/>
        <end position="231"/>
    </location>
</feature>
<protein>
    <submittedName>
        <fullName evidence="3">Uncharacterized protein</fullName>
    </submittedName>
</protein>
<feature type="region of interest" description="Disordered" evidence="1">
    <location>
        <begin position="141"/>
        <end position="168"/>
    </location>
</feature>
<feature type="region of interest" description="Disordered" evidence="1">
    <location>
        <begin position="215"/>
        <end position="238"/>
    </location>
</feature>
<accession>G9MU91</accession>
<gene>
    <name evidence="3" type="ORF">TRIVIDRAFT_70960</name>
</gene>
<dbReference type="EMBL" id="ABDF02000048">
    <property type="protein sequence ID" value="EHK21997.1"/>
    <property type="molecule type" value="Genomic_DNA"/>
</dbReference>
<keyword evidence="4" id="KW-1185">Reference proteome</keyword>
<reference evidence="3 4" key="1">
    <citation type="journal article" date="2011" name="Genome Biol.">
        <title>Comparative genome sequence analysis underscores mycoparasitism as the ancestral life style of Trichoderma.</title>
        <authorList>
            <person name="Kubicek C.P."/>
            <person name="Herrera-Estrella A."/>
            <person name="Seidl-Seiboth V."/>
            <person name="Martinez D.A."/>
            <person name="Druzhinina I.S."/>
            <person name="Thon M."/>
            <person name="Zeilinger S."/>
            <person name="Casas-Flores S."/>
            <person name="Horwitz B.A."/>
            <person name="Mukherjee P.K."/>
            <person name="Mukherjee M."/>
            <person name="Kredics L."/>
            <person name="Alcaraz L.D."/>
            <person name="Aerts A."/>
            <person name="Antal Z."/>
            <person name="Atanasova L."/>
            <person name="Cervantes-Badillo M.G."/>
            <person name="Challacombe J."/>
            <person name="Chertkov O."/>
            <person name="McCluskey K."/>
            <person name="Coulpier F."/>
            <person name="Deshpande N."/>
            <person name="von Doehren H."/>
            <person name="Ebbole D.J."/>
            <person name="Esquivel-Naranjo E.U."/>
            <person name="Fekete E."/>
            <person name="Flipphi M."/>
            <person name="Glaser F."/>
            <person name="Gomez-Rodriguez E.Y."/>
            <person name="Gruber S."/>
            <person name="Han C."/>
            <person name="Henrissat B."/>
            <person name="Hermosa R."/>
            <person name="Hernandez-Onate M."/>
            <person name="Karaffa L."/>
            <person name="Kosti I."/>
            <person name="Le Crom S."/>
            <person name="Lindquist E."/>
            <person name="Lucas S."/>
            <person name="Luebeck M."/>
            <person name="Luebeck P.S."/>
            <person name="Margeot A."/>
            <person name="Metz B."/>
            <person name="Misra M."/>
            <person name="Nevalainen H."/>
            <person name="Omann M."/>
            <person name="Packer N."/>
            <person name="Perrone G."/>
            <person name="Uresti-Rivera E.E."/>
            <person name="Salamov A."/>
            <person name="Schmoll M."/>
            <person name="Seiboth B."/>
            <person name="Shapiro H."/>
            <person name="Sukno S."/>
            <person name="Tamayo-Ramos J.A."/>
            <person name="Tisch D."/>
            <person name="Wiest A."/>
            <person name="Wilkinson H.H."/>
            <person name="Zhang M."/>
            <person name="Coutinho P.M."/>
            <person name="Kenerley C.M."/>
            <person name="Monte E."/>
            <person name="Baker S.E."/>
            <person name="Grigoriev I.V."/>
        </authorList>
    </citation>
    <scope>NUCLEOTIDE SEQUENCE [LARGE SCALE GENOMIC DNA]</scope>
    <source>
        <strain evidence="4">Gv29-8 / FGSC 10586</strain>
    </source>
</reference>
<evidence type="ECO:0000256" key="1">
    <source>
        <dbReference type="SAM" id="MobiDB-lite"/>
    </source>
</evidence>
<sequence>MARLLPVLIILFSYLFASAAADNGNYFVYPAKANGSSSRISTTLYEGTSVVVQWETTWKSVGLWLTQEGNPIPLPFPDAQNLDPYVHLFPWTVDLSGKNGNPAFDLSKRDTFYFSIIQNGTIGAGVFGSFHSEPFIISNTGVSSGSVTKPSKTSIPSEPSPSTSAEKNFALPSRRLSYGASCEHFYATHAPLTPTTNIHHIDSNVHLNAKRRLKDSEEVGHSDVGSSERRYSNPALQNDSTAPVPYSYRGVLELWKFVAFVQTKEEHEKAWVRLCEEFNDQRAILAYLYKTYLPLSAQWAHCFIKKYHNFGIRVTSGIEASNNNVQSYLLNGTCHLYRLVEAIEGMLIDQERGFIDICSQGEVLTAGSYSGPGSEYLGEFRMVMSQPGLDLLAKEQRRALKSIPSSVLSPSRSEIVTKMYYLLVNGDPLPSYNLYQIGSRDILDEMGCPPSVAPEGV</sequence>
<dbReference type="InParanoid" id="G9MU91"/>
<feature type="signal peptide" evidence="2">
    <location>
        <begin position="1"/>
        <end position="21"/>
    </location>
</feature>
<dbReference type="VEuPathDB" id="FungiDB:TRIVIDRAFT_70960"/>
<proteinExistence type="predicted"/>
<dbReference type="GeneID" id="25797407"/>
<feature type="chain" id="PRO_5003523793" evidence="2">
    <location>
        <begin position="22"/>
        <end position="457"/>
    </location>
</feature>
<dbReference type="RefSeq" id="XP_013956190.1">
    <property type="nucleotide sequence ID" value="XM_014100715.1"/>
</dbReference>